<sequence>MKAFLNIKENQEGKQQCHKRTQQPALQNSSLTAGPV</sequence>
<dbReference type="PaxDb" id="411902-CLOBOL_07013"/>
<name>A8S4K9_ENTBW</name>
<dbReference type="Proteomes" id="UP000005396">
    <property type="component" value="Unassembled WGS sequence"/>
</dbReference>
<protein>
    <submittedName>
        <fullName evidence="2">Uncharacterized protein</fullName>
    </submittedName>
</protein>
<dbReference type="EMBL" id="ABCC02000069">
    <property type="protein sequence ID" value="EDP12783.1"/>
    <property type="molecule type" value="Genomic_DNA"/>
</dbReference>
<proteinExistence type="predicted"/>
<reference evidence="2 3" key="1">
    <citation type="submission" date="2007-08" db="EMBL/GenBank/DDBJ databases">
        <authorList>
            <person name="Fulton L."/>
            <person name="Clifton S."/>
            <person name="Fulton B."/>
            <person name="Xu J."/>
            <person name="Minx P."/>
            <person name="Pepin K.H."/>
            <person name="Johnson M."/>
            <person name="Thiruvilangam P."/>
            <person name="Bhonagiri V."/>
            <person name="Nash W.E."/>
            <person name="Mardis E.R."/>
            <person name="Wilson R.K."/>
        </authorList>
    </citation>
    <scope>NUCLEOTIDE SEQUENCE [LARGE SCALE GENOMIC DNA]</scope>
    <source>
        <strain evidence="3">ATCC BAA-613 / DSM 15670 / CCUG 46953 / JCM 12243 / WAL 16351</strain>
    </source>
</reference>
<organism evidence="2 3">
    <name type="scientific">Enterocloster bolteae (strain ATCC BAA-613 / DSM 15670 / CCUG 46953 / JCM 12243 / WAL 16351)</name>
    <name type="common">Clostridium bolteae</name>
    <dbReference type="NCBI Taxonomy" id="411902"/>
    <lineage>
        <taxon>Bacteria</taxon>
        <taxon>Bacillati</taxon>
        <taxon>Bacillota</taxon>
        <taxon>Clostridia</taxon>
        <taxon>Lachnospirales</taxon>
        <taxon>Lachnospiraceae</taxon>
        <taxon>Enterocloster</taxon>
    </lineage>
</organism>
<evidence type="ECO:0000313" key="2">
    <source>
        <dbReference type="EMBL" id="EDP12783.1"/>
    </source>
</evidence>
<reference evidence="2 3" key="2">
    <citation type="submission" date="2007-09" db="EMBL/GenBank/DDBJ databases">
        <title>Draft genome sequence of Clostridium bolteae (ATCC BAA-613).</title>
        <authorList>
            <person name="Sudarsanam P."/>
            <person name="Ley R."/>
            <person name="Guruge J."/>
            <person name="Turnbaugh P.J."/>
            <person name="Mahowald M."/>
            <person name="Liep D."/>
            <person name="Gordon J."/>
        </authorList>
    </citation>
    <scope>NUCLEOTIDE SEQUENCE [LARGE SCALE GENOMIC DNA]</scope>
    <source>
        <strain evidence="3">ATCC BAA-613 / DSM 15670 / CCUG 46953 / JCM 12243 / WAL 16351</strain>
    </source>
</reference>
<feature type="region of interest" description="Disordered" evidence="1">
    <location>
        <begin position="1"/>
        <end position="36"/>
    </location>
</feature>
<dbReference type="AlphaFoldDB" id="A8S4K9"/>
<dbReference type="HOGENOM" id="CLU_3355419_0_0_9"/>
<gene>
    <name evidence="2" type="ORF">CLOBOL_07013</name>
</gene>
<accession>A8S4K9</accession>
<comment type="caution">
    <text evidence="2">The sequence shown here is derived from an EMBL/GenBank/DDBJ whole genome shotgun (WGS) entry which is preliminary data.</text>
</comment>
<evidence type="ECO:0000256" key="1">
    <source>
        <dbReference type="SAM" id="MobiDB-lite"/>
    </source>
</evidence>
<evidence type="ECO:0000313" key="3">
    <source>
        <dbReference type="Proteomes" id="UP000005396"/>
    </source>
</evidence>
<feature type="compositionally biased region" description="Polar residues" evidence="1">
    <location>
        <begin position="22"/>
        <end position="36"/>
    </location>
</feature>